<reference evidence="1" key="1">
    <citation type="submission" date="2021-08" db="EMBL/GenBank/DDBJ databases">
        <title>The first chromosome-level gecko genome reveals the dynamic sex chromosomes of Neotropical dwarf geckos (Sphaerodactylidae: Sphaerodactylus).</title>
        <authorList>
            <person name="Pinto B.J."/>
            <person name="Keating S.E."/>
            <person name="Gamble T."/>
        </authorList>
    </citation>
    <scope>NUCLEOTIDE SEQUENCE</scope>
    <source>
        <strain evidence="1">TG3544</strain>
    </source>
</reference>
<organism evidence="1 2">
    <name type="scientific">Sphaerodactylus townsendi</name>
    <dbReference type="NCBI Taxonomy" id="933632"/>
    <lineage>
        <taxon>Eukaryota</taxon>
        <taxon>Metazoa</taxon>
        <taxon>Chordata</taxon>
        <taxon>Craniata</taxon>
        <taxon>Vertebrata</taxon>
        <taxon>Euteleostomi</taxon>
        <taxon>Lepidosauria</taxon>
        <taxon>Squamata</taxon>
        <taxon>Bifurcata</taxon>
        <taxon>Gekkota</taxon>
        <taxon>Sphaerodactylidae</taxon>
        <taxon>Sphaerodactylus</taxon>
    </lineage>
</organism>
<keyword evidence="2" id="KW-1185">Reference proteome</keyword>
<sequence length="194" mass="19795">MIGVAGGIAATLGALKPSPEVLAQMSTAMAMGGTMGLTIAKRIEISDLPQLVAAFHSLVGLAAVLTCVAEYMIEYPHLDVHPSANVLKTVAYLGTYIGGVTFSGSLVAYGKLQGLLNSAPLLLPGRHYLNGGLLAASIGGMIPFMLDSSYTTGMACLLGVSGLSSIMVGPHSGLKEYCLTSLLSRWIGPGAGKG</sequence>
<dbReference type="Proteomes" id="UP000827872">
    <property type="component" value="Linkage Group LG17"/>
</dbReference>
<dbReference type="EMBL" id="CM037630">
    <property type="protein sequence ID" value="KAH7987557.1"/>
    <property type="molecule type" value="Genomic_DNA"/>
</dbReference>
<protein>
    <submittedName>
        <fullName evidence="1">Uncharacterized protein</fullName>
    </submittedName>
</protein>
<evidence type="ECO:0000313" key="2">
    <source>
        <dbReference type="Proteomes" id="UP000827872"/>
    </source>
</evidence>
<gene>
    <name evidence="1" type="ORF">K3G42_007482</name>
</gene>
<proteinExistence type="predicted"/>
<accession>A0ACB8E5V7</accession>
<comment type="caution">
    <text evidence="1">The sequence shown here is derived from an EMBL/GenBank/DDBJ whole genome shotgun (WGS) entry which is preliminary data.</text>
</comment>
<evidence type="ECO:0000313" key="1">
    <source>
        <dbReference type="EMBL" id="KAH7987557.1"/>
    </source>
</evidence>
<name>A0ACB8E5V7_9SAUR</name>